<dbReference type="InterPro" id="IPR021467">
    <property type="entry name" value="DUF3119"/>
</dbReference>
<name>A0ABP1FLD4_9CHLO</name>
<gene>
    <name evidence="1" type="primary">g2841</name>
    <name evidence="1" type="ORF">VP750_LOCUS2434</name>
</gene>
<protein>
    <submittedName>
        <fullName evidence="1">G2841 protein</fullName>
    </submittedName>
</protein>
<accession>A0ABP1FLD4</accession>
<dbReference type="PANTHER" id="PTHR35550">
    <property type="match status" value="1"/>
</dbReference>
<reference evidence="1 2" key="1">
    <citation type="submission" date="2024-06" db="EMBL/GenBank/DDBJ databases">
        <authorList>
            <person name="Kraege A."/>
            <person name="Thomma B."/>
        </authorList>
    </citation>
    <scope>NUCLEOTIDE SEQUENCE [LARGE SCALE GENOMIC DNA]</scope>
</reference>
<dbReference type="EMBL" id="CAXHTA020000004">
    <property type="protein sequence ID" value="CAL5220775.1"/>
    <property type="molecule type" value="Genomic_DNA"/>
</dbReference>
<evidence type="ECO:0000313" key="2">
    <source>
        <dbReference type="Proteomes" id="UP001497392"/>
    </source>
</evidence>
<evidence type="ECO:0000313" key="1">
    <source>
        <dbReference type="EMBL" id="CAL5220775.1"/>
    </source>
</evidence>
<dbReference type="PANTHER" id="PTHR35550:SF2">
    <property type="entry name" value="OS05G0401200 PROTEIN"/>
    <property type="match status" value="1"/>
</dbReference>
<dbReference type="Proteomes" id="UP001497392">
    <property type="component" value="Unassembled WGS sequence"/>
</dbReference>
<keyword evidence="2" id="KW-1185">Reference proteome</keyword>
<comment type="caution">
    <text evidence="1">The sequence shown here is derived from an EMBL/GenBank/DDBJ whole genome shotgun (WGS) entry which is preliminary data.</text>
</comment>
<sequence length="208" mass="23110">MSFMMTRQHFGTGTCHRQAAQVVTLRPDALGCCRQRKHQSQRPSLAPSRRSIATQALFGGRKKTKPVTTVVPDPSYNIPLVLGGVTGLSALQGNLALAGLTGILGAFLAFQASRVKFVFDSDSLEVVLGNEAKETENAFVGGENKWKFSTFTNWEFWWPNFPVLVYFKETQTKPEGQIHFFPIIFNSEQLYNTMVERCGSSQTSAPKE</sequence>
<organism evidence="1 2">
    <name type="scientific">Coccomyxa viridis</name>
    <dbReference type="NCBI Taxonomy" id="1274662"/>
    <lineage>
        <taxon>Eukaryota</taxon>
        <taxon>Viridiplantae</taxon>
        <taxon>Chlorophyta</taxon>
        <taxon>core chlorophytes</taxon>
        <taxon>Trebouxiophyceae</taxon>
        <taxon>Trebouxiophyceae incertae sedis</taxon>
        <taxon>Coccomyxaceae</taxon>
        <taxon>Coccomyxa</taxon>
    </lineage>
</organism>
<proteinExistence type="predicted"/>
<dbReference type="Pfam" id="PF11317">
    <property type="entry name" value="DUF3119"/>
    <property type="match status" value="1"/>
</dbReference>